<evidence type="ECO:0000313" key="2">
    <source>
        <dbReference type="Proteomes" id="UP000596929"/>
    </source>
</evidence>
<keyword evidence="2" id="KW-1185">Reference proteome</keyword>
<reference evidence="1 2" key="1">
    <citation type="submission" date="2020-08" db="EMBL/GenBank/DDBJ databases">
        <title>Genome public.</title>
        <authorList>
            <person name="Liu C."/>
            <person name="Sun Q."/>
        </authorList>
    </citation>
    <scope>NUCLEOTIDE SEQUENCE [LARGE SCALE GENOMIC DNA]</scope>
    <source>
        <strain evidence="1 2">NSJ-6</strain>
    </source>
</reference>
<comment type="caution">
    <text evidence="1">The sequence shown here is derived from an EMBL/GenBank/DDBJ whole genome shotgun (WGS) entry which is preliminary data.</text>
</comment>
<dbReference type="SUPFAM" id="SSF52540">
    <property type="entry name" value="P-loop containing nucleoside triphosphate hydrolases"/>
    <property type="match status" value="1"/>
</dbReference>
<name>A0ABR7DG84_9CLOT</name>
<organism evidence="1 2">
    <name type="scientific">Clostridium hominis</name>
    <dbReference type="NCBI Taxonomy" id="2763036"/>
    <lineage>
        <taxon>Bacteria</taxon>
        <taxon>Bacillati</taxon>
        <taxon>Bacillota</taxon>
        <taxon>Clostridia</taxon>
        <taxon>Eubacteriales</taxon>
        <taxon>Clostridiaceae</taxon>
        <taxon>Clostridium</taxon>
    </lineage>
</organism>
<accession>A0ABR7DG84</accession>
<evidence type="ECO:0000313" key="1">
    <source>
        <dbReference type="EMBL" id="MBC5630147.1"/>
    </source>
</evidence>
<gene>
    <name evidence="1" type="ORF">H8S20_14855</name>
</gene>
<dbReference type="Proteomes" id="UP000596929">
    <property type="component" value="Unassembled WGS sequence"/>
</dbReference>
<dbReference type="RefSeq" id="WP_186860588.1">
    <property type="nucleotide sequence ID" value="NZ_JACOOO010000035.1"/>
</dbReference>
<sequence length="330" mass="39263">MNYKELNSAFKKINNWYDKKTKVLTVKTRPFNTSIVFSNLINRVLYNNGKILYVWGCTDKEQIKKRKREYYNILIDEQKKNHIGDDIKFITIDLLEEVYDDFDLVIFDDISIFSSISKNRLREAVEDVYWRSSKIIIYSSEYVFPIGSKMELVYLVDNVPIVEPRFVLTRIRLENDIPLALYEYLKWFKKNKKRALIIVPSEYMLNKIYNNYYNTLKNDDIRVVKYAKEQNFGFVEDILEGYNDSVFIVTNSIGNYINFIDDLNIVMLFSDNESFSYKEIIYLCGALRVSNEFLPEILLVSKEISDDMDKSKNITRGFNQSLWERKLLKK</sequence>
<dbReference type="InterPro" id="IPR027417">
    <property type="entry name" value="P-loop_NTPase"/>
</dbReference>
<proteinExistence type="predicted"/>
<evidence type="ECO:0008006" key="3">
    <source>
        <dbReference type="Google" id="ProtNLM"/>
    </source>
</evidence>
<dbReference type="EMBL" id="JACOOO010000035">
    <property type="protein sequence ID" value="MBC5630147.1"/>
    <property type="molecule type" value="Genomic_DNA"/>
</dbReference>
<protein>
    <recommendedName>
        <fullName evidence="3">Comf operon protein A, DNA transporter ATPase</fullName>
    </recommendedName>
</protein>